<proteinExistence type="predicted"/>
<dbReference type="AlphaFoldDB" id="A0A0A9HL84"/>
<protein>
    <submittedName>
        <fullName evidence="1">Uncharacterized protein</fullName>
    </submittedName>
</protein>
<reference evidence="1" key="1">
    <citation type="submission" date="2014-09" db="EMBL/GenBank/DDBJ databases">
        <authorList>
            <person name="Magalhaes I.L.F."/>
            <person name="Oliveira U."/>
            <person name="Santos F.R."/>
            <person name="Vidigal T.H.D.A."/>
            <person name="Brescovit A.D."/>
            <person name="Santos A.J."/>
        </authorList>
    </citation>
    <scope>NUCLEOTIDE SEQUENCE</scope>
    <source>
        <tissue evidence="1">Shoot tissue taken approximately 20 cm above the soil surface</tissue>
    </source>
</reference>
<name>A0A0A9HL84_ARUDO</name>
<dbReference type="EMBL" id="GBRH01159951">
    <property type="protein sequence ID" value="JAE37945.1"/>
    <property type="molecule type" value="Transcribed_RNA"/>
</dbReference>
<sequence length="53" mass="6001">MKDLAPTQEARAHRNVQRTAKNLILIQNQIGSRSHRLPGNRFNTHATLRIAGQ</sequence>
<reference evidence="1" key="2">
    <citation type="journal article" date="2015" name="Data Brief">
        <title>Shoot transcriptome of the giant reed, Arundo donax.</title>
        <authorList>
            <person name="Barrero R.A."/>
            <person name="Guerrero F.D."/>
            <person name="Moolhuijzen P."/>
            <person name="Goolsby J.A."/>
            <person name="Tidwell J."/>
            <person name="Bellgard S.E."/>
            <person name="Bellgard M.I."/>
        </authorList>
    </citation>
    <scope>NUCLEOTIDE SEQUENCE</scope>
    <source>
        <tissue evidence="1">Shoot tissue taken approximately 20 cm above the soil surface</tissue>
    </source>
</reference>
<accession>A0A0A9HL84</accession>
<evidence type="ECO:0000313" key="1">
    <source>
        <dbReference type="EMBL" id="JAE37945.1"/>
    </source>
</evidence>
<organism evidence="1">
    <name type="scientific">Arundo donax</name>
    <name type="common">Giant reed</name>
    <name type="synonym">Donax arundinaceus</name>
    <dbReference type="NCBI Taxonomy" id="35708"/>
    <lineage>
        <taxon>Eukaryota</taxon>
        <taxon>Viridiplantae</taxon>
        <taxon>Streptophyta</taxon>
        <taxon>Embryophyta</taxon>
        <taxon>Tracheophyta</taxon>
        <taxon>Spermatophyta</taxon>
        <taxon>Magnoliopsida</taxon>
        <taxon>Liliopsida</taxon>
        <taxon>Poales</taxon>
        <taxon>Poaceae</taxon>
        <taxon>PACMAD clade</taxon>
        <taxon>Arundinoideae</taxon>
        <taxon>Arundineae</taxon>
        <taxon>Arundo</taxon>
    </lineage>
</organism>